<dbReference type="InterPro" id="IPR012668">
    <property type="entry name" value="CHP02466"/>
</dbReference>
<dbReference type="PANTHER" id="PTHR44943:SF8">
    <property type="entry name" value="TPR REPEAT-CONTAINING PROTEIN MJ0263"/>
    <property type="match status" value="1"/>
</dbReference>
<keyword evidence="5" id="KW-1185">Reference proteome</keyword>
<comment type="caution">
    <text evidence="4">The sequence shown here is derived from an EMBL/GenBank/DDBJ whole genome shotgun (WGS) entry which is preliminary data.</text>
</comment>
<dbReference type="Proteomes" id="UP000294980">
    <property type="component" value="Unassembled WGS sequence"/>
</dbReference>
<dbReference type="SUPFAM" id="SSF48452">
    <property type="entry name" value="TPR-like"/>
    <property type="match status" value="2"/>
</dbReference>
<dbReference type="Gene3D" id="2.60.120.620">
    <property type="entry name" value="q2cbj1_9rhob like domain"/>
    <property type="match status" value="1"/>
</dbReference>
<organism evidence="4 5">
    <name type="scientific">Chromatocurvus halotolerans</name>
    <dbReference type="NCBI Taxonomy" id="1132028"/>
    <lineage>
        <taxon>Bacteria</taxon>
        <taxon>Pseudomonadati</taxon>
        <taxon>Pseudomonadota</taxon>
        <taxon>Gammaproteobacteria</taxon>
        <taxon>Cellvibrionales</taxon>
        <taxon>Halieaceae</taxon>
        <taxon>Chromatocurvus</taxon>
    </lineage>
</organism>
<feature type="repeat" description="TPR" evidence="3">
    <location>
        <begin position="137"/>
        <end position="170"/>
    </location>
</feature>
<keyword evidence="2 3" id="KW-0802">TPR repeat</keyword>
<dbReference type="PANTHER" id="PTHR44943">
    <property type="entry name" value="CELLULOSE SYNTHASE OPERON PROTEIN C"/>
    <property type="match status" value="1"/>
</dbReference>
<dbReference type="Pfam" id="PF13432">
    <property type="entry name" value="TPR_16"/>
    <property type="match status" value="1"/>
</dbReference>
<accession>A0A4R2KW03</accession>
<dbReference type="Gene3D" id="1.25.40.10">
    <property type="entry name" value="Tetratricopeptide repeat domain"/>
    <property type="match status" value="2"/>
</dbReference>
<dbReference type="SMART" id="SM00028">
    <property type="entry name" value="TPR"/>
    <property type="match status" value="4"/>
</dbReference>
<dbReference type="EMBL" id="SLWX01000003">
    <property type="protein sequence ID" value="TCO77017.1"/>
    <property type="molecule type" value="Genomic_DNA"/>
</dbReference>
<keyword evidence="1" id="KW-0677">Repeat</keyword>
<gene>
    <name evidence="4" type="ORF">EV688_10330</name>
</gene>
<dbReference type="Pfam" id="PF13759">
    <property type="entry name" value="2OG-FeII_Oxy_5"/>
    <property type="match status" value="1"/>
</dbReference>
<dbReference type="OrthoDB" id="549777at2"/>
<dbReference type="AlphaFoldDB" id="A0A4R2KW03"/>
<sequence>METLNRQLQQALALYQQRDYANAGESIRKTLTAYPDAADAWCMAGRIARAVGDPQAEACLRHALTLQPAHLDSLNALGGLLYDQRRLREAEDCYYRALAQAPGHTAVRQNLCRLLLTEGHTEPVLTLTRGLAASQDAPLWRQRGEALMRVGQPQAALEAFDTSARLAPNDSRSHHGRLRALLELGRFDQVHREISGHPMPDLSFATLLIKALAGMDRWQEAVDGALDLARQQPQLPDAVFIAAQMCWTQGEEAAVEALLGQVLAARAGPGSDVMCAAIQRGMAANDRALATLAQAEKRYGPQGSIAGAVVDVALETGDTALALNAGNTAFTLDPQGTGSRLAWVQSLLVNGRAAEALPLIEETPISRTNQHWLALWGDALRQLGDARYRWLLNHQDMARVFRLSPPAGYTSIEAFNRVLAARLKILHKLQVHPLDQSLKGGTQTAVDLRFVREPVIAAFRDSIQEAIARYTAELPQDDSHPLYRRRSATAAPSGMWSVQLKPGGNHVNHVHPEGWLSSAYYVEVPPEDADAPDAGALQLGLPRYATPGATVERTIPAEAGNLVLFPSYMWHGTVPAKTGSRLSIAFDVTPQDEWQ</sequence>
<dbReference type="InterPro" id="IPR051685">
    <property type="entry name" value="Ycf3/AcsC/BcsC/TPR_MFPF"/>
</dbReference>
<dbReference type="Pfam" id="PF13429">
    <property type="entry name" value="TPR_15"/>
    <property type="match status" value="1"/>
</dbReference>
<proteinExistence type="predicted"/>
<evidence type="ECO:0000313" key="4">
    <source>
        <dbReference type="EMBL" id="TCO77017.1"/>
    </source>
</evidence>
<dbReference type="PROSITE" id="PS50005">
    <property type="entry name" value="TPR"/>
    <property type="match status" value="1"/>
</dbReference>
<dbReference type="InterPro" id="IPR011990">
    <property type="entry name" value="TPR-like_helical_dom_sf"/>
</dbReference>
<evidence type="ECO:0000256" key="1">
    <source>
        <dbReference type="ARBA" id="ARBA00022737"/>
    </source>
</evidence>
<evidence type="ECO:0000313" key="5">
    <source>
        <dbReference type="Proteomes" id="UP000294980"/>
    </source>
</evidence>
<name>A0A4R2KW03_9GAMM</name>
<evidence type="ECO:0000256" key="3">
    <source>
        <dbReference type="PROSITE-ProRule" id="PRU00339"/>
    </source>
</evidence>
<protein>
    <submittedName>
        <fullName evidence="4">Tetratricopeptide repeat protein</fullName>
    </submittedName>
</protein>
<evidence type="ECO:0000256" key="2">
    <source>
        <dbReference type="ARBA" id="ARBA00022803"/>
    </source>
</evidence>
<dbReference type="RefSeq" id="WP_117317468.1">
    <property type="nucleotide sequence ID" value="NZ_QQSW01000008.1"/>
</dbReference>
<dbReference type="InterPro" id="IPR019734">
    <property type="entry name" value="TPR_rpt"/>
</dbReference>
<reference evidence="4 5" key="1">
    <citation type="submission" date="2019-03" db="EMBL/GenBank/DDBJ databases">
        <title>Genomic Encyclopedia of Type Strains, Phase IV (KMG-IV): sequencing the most valuable type-strain genomes for metagenomic binning, comparative biology and taxonomic classification.</title>
        <authorList>
            <person name="Goeker M."/>
        </authorList>
    </citation>
    <scope>NUCLEOTIDE SEQUENCE [LARGE SCALE GENOMIC DNA]</scope>
    <source>
        <strain evidence="4 5">DSM 23344</strain>
    </source>
</reference>